<dbReference type="SMART" id="SM00563">
    <property type="entry name" value="PlsC"/>
    <property type="match status" value="1"/>
</dbReference>
<proteinExistence type="predicted"/>
<dbReference type="Proteomes" id="UP000518300">
    <property type="component" value="Unassembled WGS sequence"/>
</dbReference>
<name>A0A848LM39_9BACT</name>
<dbReference type="EMBL" id="JABBJJ010000156">
    <property type="protein sequence ID" value="NMO18838.1"/>
    <property type="molecule type" value="Genomic_DNA"/>
</dbReference>
<keyword evidence="2" id="KW-0012">Acyltransferase</keyword>
<dbReference type="PANTHER" id="PTHR22753:SF14">
    <property type="entry name" value="MONOACYLGLYCEROL_DIACYLGLYCEROL O-ACYLTRANSFERASE"/>
    <property type="match status" value="1"/>
</dbReference>
<keyword evidence="3" id="KW-1185">Reference proteome</keyword>
<keyword evidence="2" id="KW-0808">Transferase</keyword>
<dbReference type="GO" id="GO:0016020">
    <property type="term" value="C:membrane"/>
    <property type="evidence" value="ECO:0007669"/>
    <property type="project" value="TreeGrafter"/>
</dbReference>
<dbReference type="Pfam" id="PF01553">
    <property type="entry name" value="Acyltransferase"/>
    <property type="match status" value="1"/>
</dbReference>
<evidence type="ECO:0000313" key="2">
    <source>
        <dbReference type="EMBL" id="NMO18838.1"/>
    </source>
</evidence>
<dbReference type="CDD" id="cd07987">
    <property type="entry name" value="LPLAT_MGAT-like"/>
    <property type="match status" value="1"/>
</dbReference>
<protein>
    <submittedName>
        <fullName evidence="2">Acyltransferase family protein</fullName>
    </submittedName>
</protein>
<dbReference type="PANTHER" id="PTHR22753">
    <property type="entry name" value="TRANSMEMBRANE PROTEIN 68"/>
    <property type="match status" value="1"/>
</dbReference>
<organism evidence="2 3">
    <name type="scientific">Pyxidicoccus fallax</name>
    <dbReference type="NCBI Taxonomy" id="394095"/>
    <lineage>
        <taxon>Bacteria</taxon>
        <taxon>Pseudomonadati</taxon>
        <taxon>Myxococcota</taxon>
        <taxon>Myxococcia</taxon>
        <taxon>Myxococcales</taxon>
        <taxon>Cystobacterineae</taxon>
        <taxon>Myxococcaceae</taxon>
        <taxon>Pyxidicoccus</taxon>
    </lineage>
</organism>
<dbReference type="RefSeq" id="WP_169348100.1">
    <property type="nucleotide sequence ID" value="NZ_JABBJJ010000156.1"/>
</dbReference>
<comment type="caution">
    <text evidence="2">The sequence shown here is derived from an EMBL/GenBank/DDBJ whole genome shotgun (WGS) entry which is preliminary data.</text>
</comment>
<accession>A0A848LM39</accession>
<dbReference type="AlphaFoldDB" id="A0A848LM39"/>
<reference evidence="2 3" key="1">
    <citation type="submission" date="2020-04" db="EMBL/GenBank/DDBJ databases">
        <title>Draft genome of Pyxidicoccus fallax type strain.</title>
        <authorList>
            <person name="Whitworth D.E."/>
        </authorList>
    </citation>
    <scope>NUCLEOTIDE SEQUENCE [LARGE SCALE GENOMIC DNA]</scope>
    <source>
        <strain evidence="2 3">DSM 14698</strain>
    </source>
</reference>
<evidence type="ECO:0000313" key="3">
    <source>
        <dbReference type="Proteomes" id="UP000518300"/>
    </source>
</evidence>
<feature type="domain" description="Phospholipid/glycerol acyltransferase" evidence="1">
    <location>
        <begin position="64"/>
        <end position="182"/>
    </location>
</feature>
<evidence type="ECO:0000259" key="1">
    <source>
        <dbReference type="SMART" id="SM00563"/>
    </source>
</evidence>
<dbReference type="SUPFAM" id="SSF69593">
    <property type="entry name" value="Glycerol-3-phosphate (1)-acyltransferase"/>
    <property type="match status" value="1"/>
</dbReference>
<gene>
    <name evidence="2" type="ORF">HG543_28825</name>
</gene>
<dbReference type="InterPro" id="IPR002123">
    <property type="entry name" value="Plipid/glycerol_acylTrfase"/>
</dbReference>
<dbReference type="GO" id="GO:0016746">
    <property type="term" value="F:acyltransferase activity"/>
    <property type="evidence" value="ECO:0007669"/>
    <property type="project" value="UniProtKB-KW"/>
</dbReference>
<sequence length="273" mass="30389">MSESDSLEARVERLELPFNEYGVDPYGISKRHLKQALQVFAALYRYYFRVRCFGIEHVPPRGRAMLVGNHSGGVAVDGAMVLTSTMLEMEPPRLAQSMVERFLHKFPVSSLWASRTGQFTGLPEHARRLLEDDRLLVVFPEGAKGTAKLYPQRYSLVDFGTGFIRLALQTGSPIVPFAFLGGGTAVPTVFNAYTLGKLLGVPYVPLTPYVLPLPLPVQLEIHYGEPLVFQGTGDEEDHVIEGYVQKVKARIAGLIERGRAERHGRRSGRKLLP</sequence>